<dbReference type="EC" id="2.3.1.39" evidence="4"/>
<feature type="active site" evidence="5">
    <location>
        <position position="196"/>
    </location>
</feature>
<reference evidence="7 10" key="2">
    <citation type="submission" date="2019-11" db="EMBL/GenBank/DDBJ databases">
        <title>Draft genome sequence of 12 host-associated Lactobacillus reuteri rodent strains.</title>
        <authorList>
            <person name="Zhang S."/>
            <person name="Ozcam M."/>
            <person name="Van Pijkeren J.P."/>
        </authorList>
    </citation>
    <scope>NUCLEOTIDE SEQUENCE [LARGE SCALE GENOMIC DNA]</scope>
    <source>
        <strain evidence="7 10">N4I</strain>
    </source>
</reference>
<comment type="catalytic activity">
    <reaction evidence="3 4">
        <text>holo-[ACP] + malonyl-CoA = malonyl-[ACP] + CoA</text>
        <dbReference type="Rhea" id="RHEA:41792"/>
        <dbReference type="Rhea" id="RHEA-COMP:9623"/>
        <dbReference type="Rhea" id="RHEA-COMP:9685"/>
        <dbReference type="ChEBI" id="CHEBI:57287"/>
        <dbReference type="ChEBI" id="CHEBI:57384"/>
        <dbReference type="ChEBI" id="CHEBI:64479"/>
        <dbReference type="ChEBI" id="CHEBI:78449"/>
        <dbReference type="EC" id="2.3.1.39"/>
    </reaction>
</comment>
<dbReference type="InterPro" id="IPR016035">
    <property type="entry name" value="Acyl_Trfase/lysoPLipase"/>
</dbReference>
<dbReference type="InterPro" id="IPR014043">
    <property type="entry name" value="Acyl_transferase_dom"/>
</dbReference>
<keyword evidence="2 4" id="KW-0012">Acyltransferase</keyword>
<dbReference type="AlphaFoldDB" id="A0A3M6SGS2"/>
<dbReference type="Pfam" id="PF00698">
    <property type="entry name" value="Acyl_transf_1"/>
    <property type="match status" value="1"/>
</dbReference>
<dbReference type="Gene3D" id="3.30.70.250">
    <property type="entry name" value="Malonyl-CoA ACP transacylase, ACP-binding"/>
    <property type="match status" value="1"/>
</dbReference>
<name>A0A3M6SGS2_LIMRT</name>
<dbReference type="InterPro" id="IPR001227">
    <property type="entry name" value="Ac_transferase_dom_sf"/>
</dbReference>
<accession>A0A3M6SGS2</accession>
<dbReference type="Proteomes" id="UP000276940">
    <property type="component" value="Plasmid pVP-R2lc02"/>
</dbReference>
<evidence type="ECO:0000259" key="6">
    <source>
        <dbReference type="SMART" id="SM00827"/>
    </source>
</evidence>
<evidence type="ECO:0000256" key="1">
    <source>
        <dbReference type="ARBA" id="ARBA00022679"/>
    </source>
</evidence>
<feature type="active site" evidence="5">
    <location>
        <position position="90"/>
    </location>
</feature>
<comment type="similarity">
    <text evidence="4">Belongs to the fabD family.</text>
</comment>
<dbReference type="EMBL" id="PTLS01000016">
    <property type="protein sequence ID" value="RMX26568.1"/>
    <property type="molecule type" value="Genomic_DNA"/>
</dbReference>
<comment type="caution">
    <text evidence="8">The sequence shown here is derived from an EMBL/GenBank/DDBJ whole genome shotgun (WGS) entry which is preliminary data.</text>
</comment>
<dbReference type="InterPro" id="IPR016036">
    <property type="entry name" value="Malonyl_transacylase_ACP-bd"/>
</dbReference>
<dbReference type="InterPro" id="IPR024925">
    <property type="entry name" value="Malonyl_CoA-ACP_transAc"/>
</dbReference>
<gene>
    <name evidence="8" type="ORF">C5O77_01090</name>
    <name evidence="7" type="ORF">GIX76_09035</name>
</gene>
<evidence type="ECO:0000256" key="3">
    <source>
        <dbReference type="ARBA" id="ARBA00048462"/>
    </source>
</evidence>
<feature type="domain" description="Malonyl-CoA:ACP transacylase (MAT)" evidence="6">
    <location>
        <begin position="6"/>
        <end position="298"/>
    </location>
</feature>
<keyword evidence="8" id="KW-0614">Plasmid</keyword>
<dbReference type="SUPFAM" id="SSF52151">
    <property type="entry name" value="FabD/lysophospholipase-like"/>
    <property type="match status" value="1"/>
</dbReference>
<dbReference type="SUPFAM" id="SSF55048">
    <property type="entry name" value="Probable ACP-binding domain of malonyl-CoA ACP transacylase"/>
    <property type="match status" value="1"/>
</dbReference>
<dbReference type="Proteomes" id="UP000460207">
    <property type="component" value="Unassembled WGS sequence"/>
</dbReference>
<geneLocation type="plasmid" evidence="9">
    <name>pvp-r2lc02</name>
</geneLocation>
<sequence>MSLGIIFSGQGAQKSKMGLDFYEDPLFAGLLNHASNVSGLNMLKILENKNNELTETVNLQPTLTTLNYGIYRMLKRDIFDMKVSCMAGLSLGEYSALIASNALTFEQGIQLLVDRGKYMQEASNSNAGKMLALIKPKLKEITQICALCKVEIANYNSPKQVVIGGQNLQIEFAKKIIMERKAALRIIELEVSGAFHTSLFSNVQKQLEKRLKDVKFENPQIPVISNTTVEEFQKDSLTAVLSKQVANPTYFEKDIKLMKNTYGLTHIVQIGPGKALSNFVKQMSLGIKTYNISNIKDYRKFLNSYRDINLKGKKNGF</sequence>
<dbReference type="PANTHER" id="PTHR42681">
    <property type="entry name" value="MALONYL-COA-ACYL CARRIER PROTEIN TRANSACYLASE, MITOCHONDRIAL"/>
    <property type="match status" value="1"/>
</dbReference>
<dbReference type="GO" id="GO:0004314">
    <property type="term" value="F:[acyl-carrier-protein] S-malonyltransferase activity"/>
    <property type="evidence" value="ECO:0007669"/>
    <property type="project" value="UniProtKB-EC"/>
</dbReference>
<keyword evidence="1 4" id="KW-0808">Transferase</keyword>
<dbReference type="RefSeq" id="WP_124215897.1">
    <property type="nucleotide sequence ID" value="NZ_CM011640.1"/>
</dbReference>
<protein>
    <recommendedName>
        <fullName evidence="4">Malonyl CoA-acyl carrier protein transacylase</fullName>
        <ecNumber evidence="4">2.3.1.39</ecNumber>
    </recommendedName>
</protein>
<dbReference type="EMBL" id="WJND01000018">
    <property type="protein sequence ID" value="MRG90121.1"/>
    <property type="molecule type" value="Genomic_DNA"/>
</dbReference>
<dbReference type="GO" id="GO:0006633">
    <property type="term" value="P:fatty acid biosynthetic process"/>
    <property type="evidence" value="ECO:0007669"/>
    <property type="project" value="TreeGrafter"/>
</dbReference>
<organism evidence="8 9">
    <name type="scientific">Limosilactobacillus reuteri</name>
    <name type="common">Lactobacillus reuteri</name>
    <dbReference type="NCBI Taxonomy" id="1598"/>
    <lineage>
        <taxon>Bacteria</taxon>
        <taxon>Bacillati</taxon>
        <taxon>Bacillota</taxon>
        <taxon>Bacilli</taxon>
        <taxon>Lactobacillales</taxon>
        <taxon>Lactobacillaceae</taxon>
        <taxon>Limosilactobacillus</taxon>
    </lineage>
</organism>
<evidence type="ECO:0000313" key="10">
    <source>
        <dbReference type="Proteomes" id="UP000460207"/>
    </source>
</evidence>
<dbReference type="Gene3D" id="3.40.366.10">
    <property type="entry name" value="Malonyl-Coenzyme A Acyl Carrier Protein, domain 2"/>
    <property type="match status" value="1"/>
</dbReference>
<dbReference type="InterPro" id="IPR050858">
    <property type="entry name" value="Mal-CoA-ACP_Trans/PKS_FabD"/>
</dbReference>
<dbReference type="PANTHER" id="PTHR42681:SF1">
    <property type="entry name" value="MALONYL-COA-ACYL CARRIER PROTEIN TRANSACYLASE, MITOCHONDRIAL"/>
    <property type="match status" value="1"/>
</dbReference>
<evidence type="ECO:0000256" key="4">
    <source>
        <dbReference type="PIRNR" id="PIRNR000446"/>
    </source>
</evidence>
<dbReference type="PIRSF" id="PIRSF000446">
    <property type="entry name" value="Mct"/>
    <property type="match status" value="1"/>
</dbReference>
<evidence type="ECO:0000256" key="5">
    <source>
        <dbReference type="PIRSR" id="PIRSR000446-1"/>
    </source>
</evidence>
<evidence type="ECO:0000256" key="2">
    <source>
        <dbReference type="ARBA" id="ARBA00023315"/>
    </source>
</evidence>
<evidence type="ECO:0000313" key="8">
    <source>
        <dbReference type="EMBL" id="RMX26568.1"/>
    </source>
</evidence>
<evidence type="ECO:0000313" key="9">
    <source>
        <dbReference type="Proteomes" id="UP000276940"/>
    </source>
</evidence>
<proteinExistence type="inferred from homology"/>
<geneLocation type="plasmid" evidence="8">
    <name>pVP-R2lc02</name>
</geneLocation>
<evidence type="ECO:0000313" key="7">
    <source>
        <dbReference type="EMBL" id="MRG90121.1"/>
    </source>
</evidence>
<reference evidence="8 9" key="1">
    <citation type="journal article" date="2018" name="J Appl Environ Microbiol">
        <title>The gut symbionts Lactobacillus reuteri R2lc and 2010 encode a polyketide synthase cluster that activates the mammalian aryl-hydrocarbon receptor.</title>
        <authorList>
            <person name="Ozcam M."/>
            <person name="Roos S."/>
            <person name="Van Pijkeren J.P."/>
        </authorList>
    </citation>
    <scope>NUCLEOTIDE SEQUENCE [LARGE SCALE GENOMIC DNA]</scope>
    <source>
        <strain evidence="8 9">R2lc</strain>
        <plasmid evidence="9">pvp-r2lc02</plasmid>
        <plasmid evidence="8">pVP-R2lc02</plasmid>
    </source>
</reference>
<dbReference type="SMART" id="SM00827">
    <property type="entry name" value="PKS_AT"/>
    <property type="match status" value="1"/>
</dbReference>